<dbReference type="Proteomes" id="UP000325292">
    <property type="component" value="Chromosome"/>
</dbReference>
<evidence type="ECO:0000313" key="2">
    <source>
        <dbReference type="Proteomes" id="UP000325292"/>
    </source>
</evidence>
<gene>
    <name evidence="1" type="ORF">BXT84_05710</name>
</gene>
<keyword evidence="2" id="KW-1185">Reference proteome</keyword>
<accession>A0ABM6RQA2</accession>
<organism evidence="1 2">
    <name type="scientific">Sulfobacillus thermotolerans</name>
    <dbReference type="NCBI Taxonomy" id="338644"/>
    <lineage>
        <taxon>Bacteria</taxon>
        <taxon>Bacillati</taxon>
        <taxon>Bacillota</taxon>
        <taxon>Clostridia</taxon>
        <taxon>Eubacteriales</taxon>
        <taxon>Clostridiales Family XVII. Incertae Sedis</taxon>
        <taxon>Sulfobacillus</taxon>
    </lineage>
</organism>
<dbReference type="EMBL" id="CP019454">
    <property type="protein sequence ID" value="AUW93502.1"/>
    <property type="molecule type" value="Genomic_DNA"/>
</dbReference>
<protein>
    <submittedName>
        <fullName evidence="1">Uncharacterized protein</fullName>
    </submittedName>
</protein>
<dbReference type="RefSeq" id="WP_103375255.1">
    <property type="nucleotide sequence ID" value="NZ_CP133983.1"/>
</dbReference>
<sequence length="117" mass="13648">MVESIGILTHNQDMDEILRRVLAPYRIVCVNDLRGLLALKDPEGTGRVIVDWLQCSAPERQMLRRWEQNHQVVLIDISGSLLPNKRRIVFMPPFSWKGFIRALTATDQRWKRQRATP</sequence>
<reference evidence="1 2" key="1">
    <citation type="journal article" date="2019" name="Sci. Rep.">
        <title>Sulfobacillus thermotolerans: new insights into resistance and metabolic capacities of acidophilic chemolithotrophs.</title>
        <authorList>
            <person name="Panyushkina A.E."/>
            <person name="Babenko V.V."/>
            <person name="Nikitina A.S."/>
            <person name="Selezneva O.V."/>
            <person name="Tsaplina I.A."/>
            <person name="Letarova M.A."/>
            <person name="Kostryukova E.S."/>
            <person name="Letarov A.V."/>
        </authorList>
    </citation>
    <scope>NUCLEOTIDE SEQUENCE [LARGE SCALE GENOMIC DNA]</scope>
    <source>
        <strain evidence="1 2">Kr1</strain>
    </source>
</reference>
<name>A0ABM6RQA2_9FIRM</name>
<evidence type="ECO:0000313" key="1">
    <source>
        <dbReference type="EMBL" id="AUW93502.1"/>
    </source>
</evidence>
<proteinExistence type="predicted"/>